<dbReference type="InParanoid" id="A0A1E1KVZ4"/>
<evidence type="ECO:0000313" key="2">
    <source>
        <dbReference type="Proteomes" id="UP000178129"/>
    </source>
</evidence>
<organism evidence="1 2">
    <name type="scientific">Rhynchosporium graminicola</name>
    <dbReference type="NCBI Taxonomy" id="2792576"/>
    <lineage>
        <taxon>Eukaryota</taxon>
        <taxon>Fungi</taxon>
        <taxon>Dikarya</taxon>
        <taxon>Ascomycota</taxon>
        <taxon>Pezizomycotina</taxon>
        <taxon>Leotiomycetes</taxon>
        <taxon>Helotiales</taxon>
        <taxon>Ploettnerulaceae</taxon>
        <taxon>Rhynchosporium</taxon>
    </lineage>
</organism>
<accession>A0A1E1KVZ4</accession>
<proteinExistence type="predicted"/>
<gene>
    <name evidence="1" type="ORF">RCO7_06328</name>
</gene>
<sequence>MTHDFPILKEEKGTENLRLPQFWWWAGAGEGISGMRQALSSDENLIHHLERVCDRLGIFTNFKLSAMASHALPILSGEKWERQADEAAGEAE</sequence>
<comment type="caution">
    <text evidence="1">The sequence shown here is derived from an EMBL/GenBank/DDBJ whole genome shotgun (WGS) entry which is preliminary data.</text>
</comment>
<evidence type="ECO:0000313" key="1">
    <source>
        <dbReference type="EMBL" id="CZT02350.1"/>
    </source>
</evidence>
<reference evidence="2" key="1">
    <citation type="submission" date="2016-03" db="EMBL/GenBank/DDBJ databases">
        <authorList>
            <person name="Ploux O."/>
        </authorList>
    </citation>
    <scope>NUCLEOTIDE SEQUENCE [LARGE SCALE GENOMIC DNA]</scope>
    <source>
        <strain evidence="2">UK7</strain>
    </source>
</reference>
<dbReference type="Proteomes" id="UP000178129">
    <property type="component" value="Unassembled WGS sequence"/>
</dbReference>
<keyword evidence="2" id="KW-1185">Reference proteome</keyword>
<name>A0A1E1KVZ4_9HELO</name>
<dbReference type="AlphaFoldDB" id="A0A1E1KVZ4"/>
<dbReference type="EMBL" id="FJUW01000025">
    <property type="protein sequence ID" value="CZT02350.1"/>
    <property type="molecule type" value="Genomic_DNA"/>
</dbReference>
<protein>
    <submittedName>
        <fullName evidence="1">Uncharacterized protein</fullName>
    </submittedName>
</protein>